<dbReference type="PANTHER" id="PTHR12277">
    <property type="entry name" value="ALPHA/BETA HYDROLASE DOMAIN-CONTAINING PROTEIN"/>
    <property type="match status" value="1"/>
</dbReference>
<dbReference type="AlphaFoldDB" id="G3H6Z2"/>
<feature type="compositionally biased region" description="Low complexity" evidence="4">
    <location>
        <begin position="16"/>
        <end position="25"/>
    </location>
</feature>
<keyword evidence="5" id="KW-1133">Transmembrane helix</keyword>
<evidence type="ECO:0000256" key="2">
    <source>
        <dbReference type="ARBA" id="ARBA00023098"/>
    </source>
</evidence>
<dbReference type="EMBL" id="JH000183">
    <property type="protein sequence ID" value="EGW06871.1"/>
    <property type="molecule type" value="Genomic_DNA"/>
</dbReference>
<dbReference type="GO" id="GO:0004622">
    <property type="term" value="F:phosphatidylcholine lysophospholipase activity"/>
    <property type="evidence" value="ECO:0007669"/>
    <property type="project" value="TreeGrafter"/>
</dbReference>
<feature type="region of interest" description="Disordered" evidence="4">
    <location>
        <begin position="1"/>
        <end position="25"/>
    </location>
</feature>
<organism evidence="6 7">
    <name type="scientific">Cricetulus griseus</name>
    <name type="common">Chinese hamster</name>
    <name type="synonym">Cricetulus barabensis griseus</name>
    <dbReference type="NCBI Taxonomy" id="10029"/>
    <lineage>
        <taxon>Eukaryota</taxon>
        <taxon>Metazoa</taxon>
        <taxon>Chordata</taxon>
        <taxon>Craniata</taxon>
        <taxon>Vertebrata</taxon>
        <taxon>Euteleostomi</taxon>
        <taxon>Mammalia</taxon>
        <taxon>Eutheria</taxon>
        <taxon>Euarchontoglires</taxon>
        <taxon>Glires</taxon>
        <taxon>Rodentia</taxon>
        <taxon>Myomorpha</taxon>
        <taxon>Muroidea</taxon>
        <taxon>Cricetidae</taxon>
        <taxon>Cricetinae</taxon>
        <taxon>Cricetulus</taxon>
    </lineage>
</organism>
<dbReference type="GO" id="GO:0047372">
    <property type="term" value="F:monoacylglycerol lipase activity"/>
    <property type="evidence" value="ECO:0007669"/>
    <property type="project" value="TreeGrafter"/>
</dbReference>
<dbReference type="GO" id="GO:0052651">
    <property type="term" value="P:monoacylglycerol catabolic process"/>
    <property type="evidence" value="ECO:0007669"/>
    <property type="project" value="TreeGrafter"/>
</dbReference>
<dbReference type="SUPFAM" id="SSF53474">
    <property type="entry name" value="alpha/beta-Hydrolases"/>
    <property type="match status" value="2"/>
</dbReference>
<name>G3H6Z2_CRIGR</name>
<protein>
    <submittedName>
        <fullName evidence="6">Monoacylglycerol lipase ABHD12</fullName>
    </submittedName>
</protein>
<dbReference type="GO" id="GO:0006660">
    <property type="term" value="P:phosphatidylserine catabolic process"/>
    <property type="evidence" value="ECO:0007669"/>
    <property type="project" value="TreeGrafter"/>
</dbReference>
<dbReference type="STRING" id="10029.G3H6Z2"/>
<dbReference type="Proteomes" id="UP000001075">
    <property type="component" value="Unassembled WGS sequence"/>
</dbReference>
<evidence type="ECO:0000313" key="6">
    <source>
        <dbReference type="EMBL" id="EGW06871.1"/>
    </source>
</evidence>
<keyword evidence="5" id="KW-0812">Transmembrane</keyword>
<dbReference type="PANTHER" id="PTHR12277:SF61">
    <property type="entry name" value="LYSOPHOSPHATIDYLSERINE LIPASE ABHD12"/>
    <property type="match status" value="1"/>
</dbReference>
<dbReference type="eggNOG" id="KOG1552">
    <property type="taxonomic scope" value="Eukaryota"/>
</dbReference>
<gene>
    <name evidence="6" type="ORF">I79_006116</name>
</gene>
<evidence type="ECO:0000313" key="7">
    <source>
        <dbReference type="Proteomes" id="UP000001075"/>
    </source>
</evidence>
<evidence type="ECO:0000256" key="1">
    <source>
        <dbReference type="ARBA" id="ARBA00022801"/>
    </source>
</evidence>
<accession>G3H6Z2</accession>
<keyword evidence="3" id="KW-0325">Glycoprotein</keyword>
<sequence length="300" mass="34316">MRKRTEPVTLEHESCAASGSSSSGSAAAALDADCRLKQNLRLAGKGPAEPRSGADAGMKRALGRRKSLWFRLRKIILCVLGFYIAIPFLVKLCPGIQAKLIFLNFVRVPYFIDLKKPQDQGLNHTCNYYLQPEDDVTIGVWHTIPSIWWKNAQGKDQMWYEDALASNHPIILYLHGNAGTRGGDHRVELYKIYRYFPGFDWFFLDPITSSGIKFANDENVKHIACPLLILHAEDDPVVPFHLGRKLYNIAAPSRSFRDFKVQFVPFHSDLGYRHKYIYKSPELPRILREFLGKSELERQH</sequence>
<dbReference type="FunCoup" id="G3H6Z2">
    <property type="interactions" value="1191"/>
</dbReference>
<proteinExistence type="predicted"/>
<feature type="transmembrane region" description="Helical" evidence="5">
    <location>
        <begin position="68"/>
        <end position="90"/>
    </location>
</feature>
<keyword evidence="5" id="KW-0472">Membrane</keyword>
<reference evidence="7" key="1">
    <citation type="journal article" date="2011" name="Nat. Biotechnol.">
        <title>The genomic sequence of the Chinese hamster ovary (CHO)-K1 cell line.</title>
        <authorList>
            <person name="Xu X."/>
            <person name="Nagarajan H."/>
            <person name="Lewis N.E."/>
            <person name="Pan S."/>
            <person name="Cai Z."/>
            <person name="Liu X."/>
            <person name="Chen W."/>
            <person name="Xie M."/>
            <person name="Wang W."/>
            <person name="Hammond S."/>
            <person name="Andersen M.R."/>
            <person name="Neff N."/>
            <person name="Passarelli B."/>
            <person name="Koh W."/>
            <person name="Fan H.C."/>
            <person name="Wang J."/>
            <person name="Gui Y."/>
            <person name="Lee K.H."/>
            <person name="Betenbaugh M.J."/>
            <person name="Quake S.R."/>
            <person name="Famili I."/>
            <person name="Palsson B.O."/>
            <person name="Wang J."/>
        </authorList>
    </citation>
    <scope>NUCLEOTIDE SEQUENCE [LARGE SCALE GENOMIC DNA]</scope>
    <source>
        <strain evidence="7">CHO K1 cell line</strain>
    </source>
</reference>
<dbReference type="GO" id="GO:0005789">
    <property type="term" value="C:endoplasmic reticulum membrane"/>
    <property type="evidence" value="ECO:0007669"/>
    <property type="project" value="TreeGrafter"/>
</dbReference>
<evidence type="ECO:0000256" key="3">
    <source>
        <dbReference type="ARBA" id="ARBA00023180"/>
    </source>
</evidence>
<keyword evidence="1" id="KW-0378">Hydrolase</keyword>
<feature type="compositionally biased region" description="Basic and acidic residues" evidence="4">
    <location>
        <begin position="1"/>
        <end position="14"/>
    </location>
</feature>
<dbReference type="Gene3D" id="3.40.50.1820">
    <property type="entry name" value="alpha/beta hydrolase"/>
    <property type="match status" value="1"/>
</dbReference>
<dbReference type="InterPro" id="IPR029058">
    <property type="entry name" value="AB_hydrolase_fold"/>
</dbReference>
<evidence type="ECO:0000256" key="4">
    <source>
        <dbReference type="SAM" id="MobiDB-lite"/>
    </source>
</evidence>
<keyword evidence="2" id="KW-0443">Lipid metabolism</keyword>
<dbReference type="InParanoid" id="G3H6Z2"/>
<evidence type="ECO:0000256" key="5">
    <source>
        <dbReference type="SAM" id="Phobius"/>
    </source>
</evidence>